<feature type="non-terminal residue" evidence="1">
    <location>
        <position position="1"/>
    </location>
</feature>
<dbReference type="AlphaFoldDB" id="X1FBF2"/>
<organism evidence="1">
    <name type="scientific">marine sediment metagenome</name>
    <dbReference type="NCBI Taxonomy" id="412755"/>
    <lineage>
        <taxon>unclassified sequences</taxon>
        <taxon>metagenomes</taxon>
        <taxon>ecological metagenomes</taxon>
    </lineage>
</organism>
<name>X1FBF2_9ZZZZ</name>
<gene>
    <name evidence="1" type="ORF">S03H2_23145</name>
</gene>
<dbReference type="EMBL" id="BARU01012594">
    <property type="protein sequence ID" value="GAH42946.1"/>
    <property type="molecule type" value="Genomic_DNA"/>
</dbReference>
<accession>X1FBF2</accession>
<comment type="caution">
    <text evidence="1">The sequence shown here is derived from an EMBL/GenBank/DDBJ whole genome shotgun (WGS) entry which is preliminary data.</text>
</comment>
<protein>
    <submittedName>
        <fullName evidence="1">Uncharacterized protein</fullName>
    </submittedName>
</protein>
<reference evidence="1" key="1">
    <citation type="journal article" date="2014" name="Front. Microbiol.">
        <title>High frequency of phylogenetically diverse reductive dehalogenase-homologous genes in deep subseafloor sedimentary metagenomes.</title>
        <authorList>
            <person name="Kawai M."/>
            <person name="Futagami T."/>
            <person name="Toyoda A."/>
            <person name="Takaki Y."/>
            <person name="Nishi S."/>
            <person name="Hori S."/>
            <person name="Arai W."/>
            <person name="Tsubouchi T."/>
            <person name="Morono Y."/>
            <person name="Uchiyama I."/>
            <person name="Ito T."/>
            <person name="Fujiyama A."/>
            <person name="Inagaki F."/>
            <person name="Takami H."/>
        </authorList>
    </citation>
    <scope>NUCLEOTIDE SEQUENCE</scope>
    <source>
        <strain evidence="1">Expedition CK06-06</strain>
    </source>
</reference>
<evidence type="ECO:0000313" key="1">
    <source>
        <dbReference type="EMBL" id="GAH42946.1"/>
    </source>
</evidence>
<sequence length="82" mass="10100">VCTIYHWCIIQYLEDRYKYPFLYCNENLIKDWLENCVLDEAIDDIFYDNPPNRKDFKKHLDKILQNIANVKQIPIEKRKFDD</sequence>
<proteinExistence type="predicted"/>